<evidence type="ECO:0000313" key="3">
    <source>
        <dbReference type="Proteomes" id="UP000642809"/>
    </source>
</evidence>
<sequence length="347" mass="40646">MAKIDFYNIEKEEKAAIFSEIGTQLGMKPFAVEKDWWVSRTLEIIFQMPVAEHLVFKGGTSLSKAWKLINRFSEDIDLAIDKEFFEGYQGEISKTQIGKLRKVAGAYTTGTFFEELKQAIEARGFTELDFVVIEAKDSDQDPRVLEIYYPNVIEPDTEYILPRVQIEVSCRSLREPFTVRLFGALVDEFYEGKDFAEPLFEVSTVNAERTLLEKLFLLHEEFHRPQDKMRVDRLSRHVYDIYHLTQAGVAARAISDKELFETIVAHRYKFSRVGEVDYNLHHPQTLNPIPPKEVIKDWEADYAKMKEDMIYEENKQSFEDLINNLKELRKQLQAVEWKFELHFPIPN</sequence>
<reference evidence="2" key="2">
    <citation type="submission" date="2020-09" db="EMBL/GenBank/DDBJ databases">
        <authorList>
            <person name="Sun Q."/>
            <person name="Kim S."/>
        </authorList>
    </citation>
    <scope>NUCLEOTIDE SEQUENCE</scope>
    <source>
        <strain evidence="2">KCTC 23224</strain>
    </source>
</reference>
<dbReference type="EMBL" id="BMYF01000023">
    <property type="protein sequence ID" value="GHB49169.1"/>
    <property type="molecule type" value="Genomic_DNA"/>
</dbReference>
<feature type="coiled-coil region" evidence="1">
    <location>
        <begin position="311"/>
        <end position="338"/>
    </location>
</feature>
<comment type="caution">
    <text evidence="2">The sequence shown here is derived from an EMBL/GenBank/DDBJ whole genome shotgun (WGS) entry which is preliminary data.</text>
</comment>
<dbReference type="Gene3D" id="3.10.450.620">
    <property type="entry name" value="JHP933, nucleotidyltransferase-like core domain"/>
    <property type="match status" value="1"/>
</dbReference>
<evidence type="ECO:0000313" key="2">
    <source>
        <dbReference type="EMBL" id="GHB49169.1"/>
    </source>
</evidence>
<name>A0A8J3CZJ9_9BACT</name>
<dbReference type="RefSeq" id="WP_189585176.1">
    <property type="nucleotide sequence ID" value="NZ_BMYF01000023.1"/>
</dbReference>
<dbReference type="Proteomes" id="UP000642809">
    <property type="component" value="Unassembled WGS sequence"/>
</dbReference>
<organism evidence="2 3">
    <name type="scientific">Mongoliitalea lutea</name>
    <dbReference type="NCBI Taxonomy" id="849756"/>
    <lineage>
        <taxon>Bacteria</taxon>
        <taxon>Pseudomonadati</taxon>
        <taxon>Bacteroidota</taxon>
        <taxon>Cytophagia</taxon>
        <taxon>Cytophagales</taxon>
        <taxon>Cyclobacteriaceae</taxon>
        <taxon>Mongoliitalea</taxon>
    </lineage>
</organism>
<keyword evidence="3" id="KW-1185">Reference proteome</keyword>
<gene>
    <name evidence="2" type="ORF">GCM10008106_32460</name>
</gene>
<accession>A0A8J3CZJ9</accession>
<reference evidence="2" key="1">
    <citation type="journal article" date="2014" name="Int. J. Syst. Evol. Microbiol.">
        <title>Complete genome sequence of Corynebacterium casei LMG S-19264T (=DSM 44701T), isolated from a smear-ripened cheese.</title>
        <authorList>
            <consortium name="US DOE Joint Genome Institute (JGI-PGF)"/>
            <person name="Walter F."/>
            <person name="Albersmeier A."/>
            <person name="Kalinowski J."/>
            <person name="Ruckert C."/>
        </authorList>
    </citation>
    <scope>NUCLEOTIDE SEQUENCE</scope>
    <source>
        <strain evidence="2">KCTC 23224</strain>
    </source>
</reference>
<dbReference type="Pfam" id="PF08843">
    <property type="entry name" value="AbiEii"/>
    <property type="match status" value="1"/>
</dbReference>
<evidence type="ECO:0000256" key="1">
    <source>
        <dbReference type="SAM" id="Coils"/>
    </source>
</evidence>
<dbReference type="InterPro" id="IPR014942">
    <property type="entry name" value="AbiEii"/>
</dbReference>
<protein>
    <submittedName>
        <fullName evidence="2">Nucleotidyltransferase</fullName>
    </submittedName>
</protein>
<dbReference type="AlphaFoldDB" id="A0A8J3CZJ9"/>
<proteinExistence type="predicted"/>
<keyword evidence="1" id="KW-0175">Coiled coil</keyword>